<keyword evidence="3" id="KW-1185">Reference proteome</keyword>
<evidence type="ECO:0000313" key="3">
    <source>
        <dbReference type="Proteomes" id="UP001367676"/>
    </source>
</evidence>
<accession>A0AAN9TYL8</accession>
<dbReference type="Proteomes" id="UP001367676">
    <property type="component" value="Unassembled WGS sequence"/>
</dbReference>
<comment type="caution">
    <text evidence="2">The sequence shown here is derived from an EMBL/GenBank/DDBJ whole genome shotgun (WGS) entry which is preliminary data.</text>
</comment>
<feature type="compositionally biased region" description="Basic residues" evidence="1">
    <location>
        <begin position="1"/>
        <end position="19"/>
    </location>
</feature>
<organism evidence="2 3">
    <name type="scientific">Parthenolecanium corni</name>
    <dbReference type="NCBI Taxonomy" id="536013"/>
    <lineage>
        <taxon>Eukaryota</taxon>
        <taxon>Metazoa</taxon>
        <taxon>Ecdysozoa</taxon>
        <taxon>Arthropoda</taxon>
        <taxon>Hexapoda</taxon>
        <taxon>Insecta</taxon>
        <taxon>Pterygota</taxon>
        <taxon>Neoptera</taxon>
        <taxon>Paraneoptera</taxon>
        <taxon>Hemiptera</taxon>
        <taxon>Sternorrhyncha</taxon>
        <taxon>Coccoidea</taxon>
        <taxon>Coccidae</taxon>
        <taxon>Parthenolecanium</taxon>
    </lineage>
</organism>
<name>A0AAN9TYL8_9HEMI</name>
<evidence type="ECO:0000256" key="1">
    <source>
        <dbReference type="SAM" id="MobiDB-lite"/>
    </source>
</evidence>
<feature type="region of interest" description="Disordered" evidence="1">
    <location>
        <begin position="1"/>
        <end position="43"/>
    </location>
</feature>
<gene>
    <name evidence="2" type="ORF">V9T40_007448</name>
</gene>
<dbReference type="EMBL" id="JBBCAQ010000002">
    <property type="protein sequence ID" value="KAK7605590.1"/>
    <property type="molecule type" value="Genomic_DNA"/>
</dbReference>
<evidence type="ECO:0000313" key="2">
    <source>
        <dbReference type="EMBL" id="KAK7605590.1"/>
    </source>
</evidence>
<dbReference type="AlphaFoldDB" id="A0AAN9TYL8"/>
<sequence>MPKKIVSRKRHGVAVKKVGRRDCSATAAGHGSNEAPSKRTNEFFGSESIPPANSAIVAVTVTVIATPHCYTTDKADAMPRRATATLLVCGDEHHTTTYKSIVRRLSRSSSIYAFARDELSAIPRSRIVSLHDNRASIPPV</sequence>
<protein>
    <submittedName>
        <fullName evidence="2">Uncharacterized protein</fullName>
    </submittedName>
</protein>
<reference evidence="2 3" key="1">
    <citation type="submission" date="2024-03" db="EMBL/GenBank/DDBJ databases">
        <title>Adaptation during the transition from Ophiocordyceps entomopathogen to insect associate is accompanied by gene loss and intensified selection.</title>
        <authorList>
            <person name="Ward C.M."/>
            <person name="Onetto C.A."/>
            <person name="Borneman A.R."/>
        </authorList>
    </citation>
    <scope>NUCLEOTIDE SEQUENCE [LARGE SCALE GENOMIC DNA]</scope>
    <source>
        <strain evidence="2">AWRI1</strain>
        <tissue evidence="2">Single Adult Female</tissue>
    </source>
</reference>
<proteinExistence type="predicted"/>